<keyword evidence="1" id="KW-1133">Transmembrane helix</keyword>
<feature type="transmembrane region" description="Helical" evidence="1">
    <location>
        <begin position="172"/>
        <end position="193"/>
    </location>
</feature>
<name>A0ABR0C8L4_PURLI</name>
<keyword evidence="1" id="KW-0812">Transmembrane</keyword>
<organism evidence="2 3">
    <name type="scientific">Purpureocillium lilacinum</name>
    <name type="common">Paecilomyces lilacinus</name>
    <dbReference type="NCBI Taxonomy" id="33203"/>
    <lineage>
        <taxon>Eukaryota</taxon>
        <taxon>Fungi</taxon>
        <taxon>Dikarya</taxon>
        <taxon>Ascomycota</taxon>
        <taxon>Pezizomycotina</taxon>
        <taxon>Sordariomycetes</taxon>
        <taxon>Hypocreomycetidae</taxon>
        <taxon>Hypocreales</taxon>
        <taxon>Ophiocordycipitaceae</taxon>
        <taxon>Purpureocillium</taxon>
    </lineage>
</organism>
<feature type="transmembrane region" description="Helical" evidence="1">
    <location>
        <begin position="12"/>
        <end position="32"/>
    </location>
</feature>
<keyword evidence="1" id="KW-0472">Membrane</keyword>
<keyword evidence="3" id="KW-1185">Reference proteome</keyword>
<feature type="transmembrane region" description="Helical" evidence="1">
    <location>
        <begin position="269"/>
        <end position="287"/>
    </location>
</feature>
<evidence type="ECO:0000256" key="1">
    <source>
        <dbReference type="SAM" id="Phobius"/>
    </source>
</evidence>
<gene>
    <name evidence="2" type="ORF">Purlil1_3564</name>
</gene>
<dbReference type="Proteomes" id="UP001287286">
    <property type="component" value="Unassembled WGS sequence"/>
</dbReference>
<feature type="transmembrane region" description="Helical" evidence="1">
    <location>
        <begin position="97"/>
        <end position="116"/>
    </location>
</feature>
<reference evidence="2 3" key="1">
    <citation type="journal article" date="2024" name="Microbiol. Resour. Announc.">
        <title>Genome annotations for the ascomycete fungi Trichoderma harzianum, Trichoderma aggressivum, and Purpureocillium lilacinum.</title>
        <authorList>
            <person name="Beijen E.P.W."/>
            <person name="Ohm R.A."/>
        </authorList>
    </citation>
    <scope>NUCLEOTIDE SEQUENCE [LARGE SCALE GENOMIC DNA]</scope>
    <source>
        <strain evidence="2 3">CBS 150709</strain>
    </source>
</reference>
<feature type="transmembrane region" description="Helical" evidence="1">
    <location>
        <begin position="214"/>
        <end position="244"/>
    </location>
</feature>
<proteinExistence type="predicted"/>
<evidence type="ECO:0000313" key="2">
    <source>
        <dbReference type="EMBL" id="KAK4092311.1"/>
    </source>
</evidence>
<protein>
    <submittedName>
        <fullName evidence="2">Uncharacterized protein</fullName>
    </submittedName>
</protein>
<feature type="transmembrane region" description="Helical" evidence="1">
    <location>
        <begin position="128"/>
        <end position="152"/>
    </location>
</feature>
<sequence>MAATRQVHISQKVAVPLSLLMAGAAVLAFTHIPNIGGPDPPLFTTTRHPKVSNLSPLPLSRSRYKTHARMLTGVIYFTPPQTGEHILSWRRLTAPPWIYQGLHAAPAILWCVMMPLQHVDRLRRRWPALHRGSGYVVLSGSLLLSATGYWLLAKHMAHTHDNPLHVHSLSGFSPVGWPTFEATLWALGPIYLYSLVKTAATARARDLGGHRRWAVFHTMVAYVISLERLSLLLSYVAGWVLALWPKDEVHQYLGIEDTLEAKAEAERDVFALANVTAFSMVVCWALYEWGNAGYLKGFVNSFAVPIDVHSKEE</sequence>
<accession>A0ABR0C8L4</accession>
<comment type="caution">
    <text evidence="2">The sequence shown here is derived from an EMBL/GenBank/DDBJ whole genome shotgun (WGS) entry which is preliminary data.</text>
</comment>
<dbReference type="EMBL" id="JAWRVI010000009">
    <property type="protein sequence ID" value="KAK4092311.1"/>
    <property type="molecule type" value="Genomic_DNA"/>
</dbReference>
<evidence type="ECO:0000313" key="3">
    <source>
        <dbReference type="Proteomes" id="UP001287286"/>
    </source>
</evidence>